<comment type="catalytic activity">
    <reaction evidence="14">
        <text>acetylpyruvate + H2O = acetate + pyruvate + H(+)</text>
        <dbReference type="Rhea" id="RHEA:16097"/>
        <dbReference type="ChEBI" id="CHEBI:15360"/>
        <dbReference type="ChEBI" id="CHEBI:15361"/>
        <dbReference type="ChEBI" id="CHEBI:15377"/>
        <dbReference type="ChEBI" id="CHEBI:15378"/>
        <dbReference type="ChEBI" id="CHEBI:30089"/>
    </reaction>
</comment>
<reference evidence="16 17" key="1">
    <citation type="submission" date="2014-04" db="EMBL/GenBank/DDBJ databases">
        <title>Genome evolution of avian class.</title>
        <authorList>
            <person name="Zhang G."/>
            <person name="Li C."/>
        </authorList>
    </citation>
    <scope>NUCLEOTIDE SEQUENCE [LARGE SCALE GENOMIC DNA]</scope>
    <source>
        <strain evidence="16">BGI_N300</strain>
    </source>
</reference>
<comment type="catalytic activity">
    <reaction evidence="12">
        <text>3-fumarylpyruvate + H2O = fumarate + pyruvate + H(+)</text>
        <dbReference type="Rhea" id="RHEA:26168"/>
        <dbReference type="ChEBI" id="CHEBI:15361"/>
        <dbReference type="ChEBI" id="CHEBI:15377"/>
        <dbReference type="ChEBI" id="CHEBI:15378"/>
        <dbReference type="ChEBI" id="CHEBI:16854"/>
        <dbReference type="ChEBI" id="CHEBI:29806"/>
    </reaction>
</comment>
<name>A0A091I9X2_CALAN</name>
<evidence type="ECO:0000256" key="13">
    <source>
        <dbReference type="ARBA" id="ARBA00047973"/>
    </source>
</evidence>
<feature type="non-terminal residue" evidence="16">
    <location>
        <position position="114"/>
    </location>
</feature>
<dbReference type="STRING" id="9244.A0A091I9X2"/>
<dbReference type="GO" id="GO:0018773">
    <property type="term" value="F:acetylpyruvate hydrolase activity"/>
    <property type="evidence" value="ECO:0007669"/>
    <property type="project" value="TreeGrafter"/>
</dbReference>
<protein>
    <recommendedName>
        <fullName evidence="10">Oxaloacetate tautomerase FAHD1, mitochondrial</fullName>
        <ecNumber evidence="5">3.7.1.5</ecNumber>
        <ecNumber evidence="2">4.1.1.112</ecNumber>
        <ecNumber evidence="9">5.3.2.2</ecNumber>
    </recommendedName>
    <alternativeName>
        <fullName evidence="7">Acylpyruvase FAHD1</fullName>
    </alternativeName>
    <alternativeName>
        <fullName evidence="6">Fumarylacetoacetate hydrolase domain-containing protein 1</fullName>
    </alternativeName>
    <alternativeName>
        <fullName evidence="4">Oxaloacetate decarboxylase</fullName>
    </alternativeName>
</protein>
<sequence>CKRKGLPWILAKGFRLSCPVSDFMPKEKIPDLHKLKIWLKMNGKLRQEGETSSMTFSIPYLMSYISKIVTLEEGDLILTGCPEGVGSVQASSEIEAGISDVLSVWFKVAQQKHR</sequence>
<evidence type="ECO:0000256" key="4">
    <source>
        <dbReference type="ARBA" id="ARBA00032305"/>
    </source>
</evidence>
<comment type="catalytic activity">
    <reaction evidence="13">
        <text>oxaloacetate + H(+) = pyruvate + CO2</text>
        <dbReference type="Rhea" id="RHEA:15641"/>
        <dbReference type="ChEBI" id="CHEBI:15361"/>
        <dbReference type="ChEBI" id="CHEBI:15378"/>
        <dbReference type="ChEBI" id="CHEBI:16452"/>
        <dbReference type="ChEBI" id="CHEBI:16526"/>
        <dbReference type="EC" id="4.1.1.112"/>
    </reaction>
</comment>
<dbReference type="Gene3D" id="3.90.850.10">
    <property type="entry name" value="Fumarylacetoacetase-like, C-terminal domain"/>
    <property type="match status" value="1"/>
</dbReference>
<dbReference type="AlphaFoldDB" id="A0A091I9X2"/>
<evidence type="ECO:0000256" key="3">
    <source>
        <dbReference type="ARBA" id="ARBA00022723"/>
    </source>
</evidence>
<feature type="non-terminal residue" evidence="16">
    <location>
        <position position="1"/>
    </location>
</feature>
<dbReference type="GO" id="GO:0046872">
    <property type="term" value="F:metal ion binding"/>
    <property type="evidence" value="ECO:0007669"/>
    <property type="project" value="UniProtKB-KW"/>
</dbReference>
<evidence type="ECO:0000256" key="7">
    <source>
        <dbReference type="ARBA" id="ARBA00044830"/>
    </source>
</evidence>
<comment type="catalytic activity">
    <reaction evidence="8">
        <text>oxaloacetate = enol-oxaloacetate</text>
        <dbReference type="Rhea" id="RHEA:16021"/>
        <dbReference type="ChEBI" id="CHEBI:16452"/>
        <dbReference type="ChEBI" id="CHEBI:17479"/>
        <dbReference type="EC" id="5.3.2.2"/>
    </reaction>
    <physiologicalReaction direction="right-to-left" evidence="8">
        <dbReference type="Rhea" id="RHEA:16023"/>
    </physiologicalReaction>
</comment>
<dbReference type="EMBL" id="KL217557">
    <property type="protein sequence ID" value="KFO96565.1"/>
    <property type="molecule type" value="Genomic_DNA"/>
</dbReference>
<dbReference type="GO" id="GO:0008948">
    <property type="term" value="F:oxaloacetate decarboxylase activity"/>
    <property type="evidence" value="ECO:0007669"/>
    <property type="project" value="UniProtKB-EC"/>
</dbReference>
<dbReference type="Pfam" id="PF01557">
    <property type="entry name" value="FAA_hydrolase"/>
    <property type="match status" value="1"/>
</dbReference>
<evidence type="ECO:0000313" key="16">
    <source>
        <dbReference type="EMBL" id="KFO96565.1"/>
    </source>
</evidence>
<evidence type="ECO:0000256" key="5">
    <source>
        <dbReference type="ARBA" id="ARBA00039040"/>
    </source>
</evidence>
<feature type="domain" description="Fumarylacetoacetase-like C-terminal" evidence="15">
    <location>
        <begin position="5"/>
        <end position="100"/>
    </location>
</feature>
<dbReference type="PANTHER" id="PTHR11820:SF7">
    <property type="entry name" value="ACYLPYRUVASE FAHD1, MITOCHONDRIAL"/>
    <property type="match status" value="1"/>
</dbReference>
<comment type="catalytic activity">
    <reaction evidence="11">
        <text>a 3-acylpyruvate + H2O = a carboxylate + pyruvate + H(+)</text>
        <dbReference type="Rhea" id="RHEA:19009"/>
        <dbReference type="ChEBI" id="CHEBI:15361"/>
        <dbReference type="ChEBI" id="CHEBI:15377"/>
        <dbReference type="ChEBI" id="CHEBI:15378"/>
        <dbReference type="ChEBI" id="CHEBI:29067"/>
        <dbReference type="ChEBI" id="CHEBI:57278"/>
        <dbReference type="EC" id="3.7.1.5"/>
    </reaction>
</comment>
<evidence type="ECO:0000256" key="14">
    <source>
        <dbReference type="ARBA" id="ARBA00048846"/>
    </source>
</evidence>
<dbReference type="EC" id="3.7.1.5" evidence="5"/>
<keyword evidence="17" id="KW-1185">Reference proteome</keyword>
<evidence type="ECO:0000256" key="8">
    <source>
        <dbReference type="ARBA" id="ARBA00044911"/>
    </source>
</evidence>
<evidence type="ECO:0000256" key="12">
    <source>
        <dbReference type="ARBA" id="ARBA00047963"/>
    </source>
</evidence>
<dbReference type="PANTHER" id="PTHR11820">
    <property type="entry name" value="ACYLPYRUVASE"/>
    <property type="match status" value="1"/>
</dbReference>
<evidence type="ECO:0000313" key="17">
    <source>
        <dbReference type="Proteomes" id="UP000054308"/>
    </source>
</evidence>
<dbReference type="EC" id="5.3.2.2" evidence="9"/>
<dbReference type="InterPro" id="IPR011234">
    <property type="entry name" value="Fumarylacetoacetase-like_C"/>
</dbReference>
<dbReference type="Proteomes" id="UP000054308">
    <property type="component" value="Unassembled WGS sequence"/>
</dbReference>
<evidence type="ECO:0000256" key="6">
    <source>
        <dbReference type="ARBA" id="ARBA00042340"/>
    </source>
</evidence>
<gene>
    <name evidence="16" type="ORF">N300_07004</name>
</gene>
<dbReference type="GO" id="GO:0050163">
    <property type="term" value="F:oxaloacetate tautomerase activity"/>
    <property type="evidence" value="ECO:0007669"/>
    <property type="project" value="UniProtKB-EC"/>
</dbReference>
<dbReference type="SUPFAM" id="SSF56529">
    <property type="entry name" value="FAH"/>
    <property type="match status" value="1"/>
</dbReference>
<evidence type="ECO:0000256" key="11">
    <source>
        <dbReference type="ARBA" id="ARBA00047858"/>
    </source>
</evidence>
<dbReference type="EC" id="4.1.1.112" evidence="2"/>
<keyword evidence="3" id="KW-0479">Metal-binding</keyword>
<accession>A0A091I9X2</accession>
<evidence type="ECO:0000259" key="15">
    <source>
        <dbReference type="Pfam" id="PF01557"/>
    </source>
</evidence>
<dbReference type="InterPro" id="IPR036663">
    <property type="entry name" value="Fumarylacetoacetase_C_sf"/>
</dbReference>
<proteinExistence type="inferred from homology"/>
<evidence type="ECO:0000256" key="10">
    <source>
        <dbReference type="ARBA" id="ARBA00044980"/>
    </source>
</evidence>
<comment type="similarity">
    <text evidence="1">Belongs to the FAH family.</text>
</comment>
<dbReference type="GO" id="GO:0005739">
    <property type="term" value="C:mitochondrion"/>
    <property type="evidence" value="ECO:0007669"/>
    <property type="project" value="TreeGrafter"/>
</dbReference>
<evidence type="ECO:0000256" key="9">
    <source>
        <dbReference type="ARBA" id="ARBA00044973"/>
    </source>
</evidence>
<dbReference type="GO" id="GO:0047621">
    <property type="term" value="F:acylpyruvate hydrolase activity"/>
    <property type="evidence" value="ECO:0007669"/>
    <property type="project" value="UniProtKB-EC"/>
</dbReference>
<organism evidence="16 17">
    <name type="scientific">Calypte anna</name>
    <name type="common">Anna's hummingbird</name>
    <name type="synonym">Archilochus anna</name>
    <dbReference type="NCBI Taxonomy" id="9244"/>
    <lineage>
        <taxon>Eukaryota</taxon>
        <taxon>Metazoa</taxon>
        <taxon>Chordata</taxon>
        <taxon>Craniata</taxon>
        <taxon>Vertebrata</taxon>
        <taxon>Euteleostomi</taxon>
        <taxon>Archelosauria</taxon>
        <taxon>Archosauria</taxon>
        <taxon>Dinosauria</taxon>
        <taxon>Saurischia</taxon>
        <taxon>Theropoda</taxon>
        <taxon>Coelurosauria</taxon>
        <taxon>Aves</taxon>
        <taxon>Neognathae</taxon>
        <taxon>Neoaves</taxon>
        <taxon>Strisores</taxon>
        <taxon>Apodiformes</taxon>
        <taxon>Trochilidae</taxon>
        <taxon>Calypte</taxon>
    </lineage>
</organism>
<evidence type="ECO:0000256" key="2">
    <source>
        <dbReference type="ARBA" id="ARBA00012947"/>
    </source>
</evidence>
<evidence type="ECO:0000256" key="1">
    <source>
        <dbReference type="ARBA" id="ARBA00010211"/>
    </source>
</evidence>